<evidence type="ECO:0000313" key="1">
    <source>
        <dbReference type="EMBL" id="CAI8600512.1"/>
    </source>
</evidence>
<evidence type="ECO:0008006" key="3">
    <source>
        <dbReference type="Google" id="ProtNLM"/>
    </source>
</evidence>
<dbReference type="Proteomes" id="UP001157006">
    <property type="component" value="Chromosome 2"/>
</dbReference>
<protein>
    <recommendedName>
        <fullName evidence="3">Secreted protein</fullName>
    </recommendedName>
</protein>
<reference evidence="1 2" key="1">
    <citation type="submission" date="2023-01" db="EMBL/GenBank/DDBJ databases">
        <authorList>
            <person name="Kreplak J."/>
        </authorList>
    </citation>
    <scope>NUCLEOTIDE SEQUENCE [LARGE SCALE GENOMIC DNA]</scope>
</reference>
<dbReference type="EMBL" id="OX451737">
    <property type="protein sequence ID" value="CAI8600512.1"/>
    <property type="molecule type" value="Genomic_DNA"/>
</dbReference>
<evidence type="ECO:0000313" key="2">
    <source>
        <dbReference type="Proteomes" id="UP001157006"/>
    </source>
</evidence>
<keyword evidence="2" id="KW-1185">Reference proteome</keyword>
<gene>
    <name evidence="1" type="ORF">VFH_II227360</name>
</gene>
<dbReference type="AlphaFoldDB" id="A0AAV0ZX48"/>
<proteinExistence type="predicted"/>
<name>A0AAV0ZX48_VICFA</name>
<sequence>MLLNSLQNCAMFAIRVVVLAFVLHLRSAVTSFKITPRSCFTSFDQSKPTKMHIVSSVLRRRYSPIKPKIHESVLQLTFGLQKVRLMSDRSWMKNESMVVVKGVR</sequence>
<organism evidence="1 2">
    <name type="scientific">Vicia faba</name>
    <name type="common">Broad bean</name>
    <name type="synonym">Faba vulgaris</name>
    <dbReference type="NCBI Taxonomy" id="3906"/>
    <lineage>
        <taxon>Eukaryota</taxon>
        <taxon>Viridiplantae</taxon>
        <taxon>Streptophyta</taxon>
        <taxon>Embryophyta</taxon>
        <taxon>Tracheophyta</taxon>
        <taxon>Spermatophyta</taxon>
        <taxon>Magnoliopsida</taxon>
        <taxon>eudicotyledons</taxon>
        <taxon>Gunneridae</taxon>
        <taxon>Pentapetalae</taxon>
        <taxon>rosids</taxon>
        <taxon>fabids</taxon>
        <taxon>Fabales</taxon>
        <taxon>Fabaceae</taxon>
        <taxon>Papilionoideae</taxon>
        <taxon>50 kb inversion clade</taxon>
        <taxon>NPAAA clade</taxon>
        <taxon>Hologalegina</taxon>
        <taxon>IRL clade</taxon>
        <taxon>Fabeae</taxon>
        <taxon>Vicia</taxon>
    </lineage>
</organism>
<accession>A0AAV0ZX48</accession>